<comment type="caution">
    <text evidence="2">The sequence shown here is derived from an EMBL/GenBank/DDBJ whole genome shotgun (WGS) entry which is preliminary data.</text>
</comment>
<reference evidence="3 4" key="2">
    <citation type="submission" date="2024-05" db="EMBL/GenBank/DDBJ databases">
        <authorList>
            <person name="Chen Y."/>
            <person name="Shah S."/>
            <person name="Dougan E. K."/>
            <person name="Thang M."/>
            <person name="Chan C."/>
        </authorList>
    </citation>
    <scope>NUCLEOTIDE SEQUENCE [LARGE SCALE GENOMIC DNA]</scope>
</reference>
<protein>
    <submittedName>
        <fullName evidence="2">Uncharacterized protein</fullName>
    </submittedName>
</protein>
<name>A0A9P1D7S6_9DINO</name>
<dbReference type="Proteomes" id="UP001152797">
    <property type="component" value="Unassembled WGS sequence"/>
</dbReference>
<accession>A0A9P1D7S6</accession>
<feature type="compositionally biased region" description="Basic residues" evidence="1">
    <location>
        <begin position="114"/>
        <end position="126"/>
    </location>
</feature>
<feature type="compositionally biased region" description="Basic and acidic residues" evidence="1">
    <location>
        <begin position="184"/>
        <end position="197"/>
    </location>
</feature>
<feature type="region of interest" description="Disordered" evidence="1">
    <location>
        <begin position="40"/>
        <end position="254"/>
    </location>
</feature>
<evidence type="ECO:0000256" key="1">
    <source>
        <dbReference type="SAM" id="MobiDB-lite"/>
    </source>
</evidence>
<dbReference type="AlphaFoldDB" id="A0A9P1D7S6"/>
<dbReference type="EMBL" id="CAMXCT020003624">
    <property type="protein sequence ID" value="CAL1158794.1"/>
    <property type="molecule type" value="Genomic_DNA"/>
</dbReference>
<gene>
    <name evidence="2" type="ORF">C1SCF055_LOCUS31140</name>
</gene>
<organism evidence="2">
    <name type="scientific">Cladocopium goreaui</name>
    <dbReference type="NCBI Taxonomy" id="2562237"/>
    <lineage>
        <taxon>Eukaryota</taxon>
        <taxon>Sar</taxon>
        <taxon>Alveolata</taxon>
        <taxon>Dinophyceae</taxon>
        <taxon>Suessiales</taxon>
        <taxon>Symbiodiniaceae</taxon>
        <taxon>Cladocopium</taxon>
    </lineage>
</organism>
<feature type="compositionally biased region" description="Basic and acidic residues" evidence="1">
    <location>
        <begin position="564"/>
        <end position="574"/>
    </location>
</feature>
<feature type="region of interest" description="Disordered" evidence="1">
    <location>
        <begin position="484"/>
        <end position="583"/>
    </location>
</feature>
<feature type="compositionally biased region" description="Basic and acidic residues" evidence="1">
    <location>
        <begin position="138"/>
        <end position="148"/>
    </location>
</feature>
<feature type="compositionally biased region" description="Polar residues" evidence="1">
    <location>
        <begin position="525"/>
        <end position="536"/>
    </location>
</feature>
<feature type="compositionally biased region" description="Low complexity" evidence="1">
    <location>
        <begin position="70"/>
        <end position="95"/>
    </location>
</feature>
<dbReference type="EMBL" id="CAMXCT010003624">
    <property type="protein sequence ID" value="CAI4005419.1"/>
    <property type="molecule type" value="Genomic_DNA"/>
</dbReference>
<feature type="region of interest" description="Disordered" evidence="1">
    <location>
        <begin position="326"/>
        <end position="386"/>
    </location>
</feature>
<reference evidence="2" key="1">
    <citation type="submission" date="2022-10" db="EMBL/GenBank/DDBJ databases">
        <authorList>
            <person name="Chen Y."/>
            <person name="Dougan E. K."/>
            <person name="Chan C."/>
            <person name="Rhodes N."/>
            <person name="Thang M."/>
        </authorList>
    </citation>
    <scope>NUCLEOTIDE SEQUENCE</scope>
</reference>
<evidence type="ECO:0000313" key="2">
    <source>
        <dbReference type="EMBL" id="CAI4005419.1"/>
    </source>
</evidence>
<keyword evidence="4" id="KW-1185">Reference proteome</keyword>
<evidence type="ECO:0000313" key="3">
    <source>
        <dbReference type="EMBL" id="CAL4792731.1"/>
    </source>
</evidence>
<sequence length="728" mass="78606">MAASLSNLPFPIDELAWDKLHVVAKHLKVNRAEAFTIMHHVLGPPPTPLPDMENETKPKRKKKDINSAESPTPKSQPSQPSQPSKPIKAKATAAKSKPKGKAKAKSGASACQPKKVKKVHGKKAKTQKQESQNASKSKNVDKKEMTKAEKKRKVDAKKNKSVPPEEAEDVETPATEYYALYGPEHAEDGPEHAEDVTRKRKPPVQVPLDAIAGDGLVTPSRRRAVGKPSDQGATQPAPTSPKAPSAHDSQDTVWSCDTLKRAIDFVNNQGPHDKLGEQTKELDSISTASTIVLGESQPGDLQNQLSAALAYIKQLESCQVAAGAPAEPSKLQRATPLEEDGPSNVTLPDTIPGDISAAPSPALPETVPDVPMQEEEPDRQSDHEMDLDQPATLCDEDERMADNDVTSAVNEKSLEKEDSLASTASLGESWEREFYDYKEENGKWVKYIKDKYVALAKARNWSLGPIDITAEAAPPMEKLGVLSIKAGQTSDQQPDAAVPTSAEPMALVQQPPAAAPTSEPKIPVQQPNAAAPTSSEPEIPVQQPKAAAPTNEPKIPVQQPDASAVEKEKPDRPVLQEAAGPPDRTLELAGLQALMKGQVEREQAAALAEATRVEGLLNPGPRAVAETAGPDRVDWVTHKKEGMRLKRLLEESADGAKSFPHMAKMWAGSKEDRKQLLREWVQKNGDAAAIEANIVISKTSSSKLGTQKELLTVAEMVSRGFPREKIQP</sequence>
<dbReference type="EMBL" id="CAMXCT030003624">
    <property type="protein sequence ID" value="CAL4792731.1"/>
    <property type="molecule type" value="Genomic_DNA"/>
</dbReference>
<proteinExistence type="predicted"/>
<evidence type="ECO:0000313" key="4">
    <source>
        <dbReference type="Proteomes" id="UP001152797"/>
    </source>
</evidence>